<evidence type="ECO:0000256" key="1">
    <source>
        <dbReference type="ARBA" id="ARBA00004141"/>
    </source>
</evidence>
<dbReference type="GO" id="GO:0015205">
    <property type="term" value="F:nucleobase transmembrane transporter activity"/>
    <property type="evidence" value="ECO:0007669"/>
    <property type="project" value="UniProtKB-ARBA"/>
</dbReference>
<keyword evidence="3" id="KW-0813">Transport</keyword>
<keyword evidence="4 8" id="KW-0812">Transmembrane</keyword>
<evidence type="ECO:0000256" key="2">
    <source>
        <dbReference type="ARBA" id="ARBA00008821"/>
    </source>
</evidence>
<name>A0A5C5VVK7_9BACT</name>
<feature type="transmembrane region" description="Helical" evidence="8">
    <location>
        <begin position="363"/>
        <end position="388"/>
    </location>
</feature>
<evidence type="ECO:0000256" key="8">
    <source>
        <dbReference type="SAM" id="Phobius"/>
    </source>
</evidence>
<comment type="subcellular location">
    <subcellularLocation>
        <location evidence="1">Membrane</location>
        <topology evidence="1">Multi-pass membrane protein</topology>
    </subcellularLocation>
</comment>
<keyword evidence="10" id="KW-1185">Reference proteome</keyword>
<evidence type="ECO:0000256" key="3">
    <source>
        <dbReference type="ARBA" id="ARBA00022448"/>
    </source>
</evidence>
<feature type="region of interest" description="Disordered" evidence="7">
    <location>
        <begin position="1"/>
        <end position="22"/>
    </location>
</feature>
<evidence type="ECO:0000256" key="7">
    <source>
        <dbReference type="SAM" id="MobiDB-lite"/>
    </source>
</evidence>
<protein>
    <submittedName>
        <fullName evidence="9">Uric acid transporter UacT</fullName>
    </submittedName>
</protein>
<evidence type="ECO:0000256" key="5">
    <source>
        <dbReference type="ARBA" id="ARBA00022989"/>
    </source>
</evidence>
<feature type="transmembrane region" description="Helical" evidence="8">
    <location>
        <begin position="452"/>
        <end position="478"/>
    </location>
</feature>
<dbReference type="Pfam" id="PF00860">
    <property type="entry name" value="Xan_ur_permease"/>
    <property type="match status" value="1"/>
</dbReference>
<feature type="transmembrane region" description="Helical" evidence="8">
    <location>
        <begin position="79"/>
        <end position="99"/>
    </location>
</feature>
<sequence>MAILPRPPAGDLRSDHGTVIRTPERPTEHRGILYGLDDKPPFPRAVVLAIQHVLTMFGSTVAVPLLLAPAMGMNAQQTALLISSVMLCSGVATLLQTTFGSRLPIIQGVSFSFLAAFSGVIIPTVLAPVSEGGLGGDGGDCMRYIAGAVILGAIAEMALGFSGLVGALRQYLSPVVVGPVIMLIGLALYQAGAPVAASYWPISILTMTLIIVFSLVLALRSTVFRLFPMLLAILTAVGLCHLLTAIGWFGAEHPARVSFAAMQNAEWLRTTSVFFPWGAPAFTTGFVAAVLAGYLASIIESFGDYHACSHMAGGGDPTAQQISRGIGWEGVGCALTGVFGGFSSTSYSENVGLIGLTKVGSRYVVQIAAVLLILLGLFGKFGAIAAAIPQPVVGGLYCVLFGLISAVGVRQFAKAELDSNRNLLIGGFALFMGLSVPAYFNSEAGAALIAGVPWGIGPVLGAIGKTGMAVAAILGIVLDNAIPGTPQERGLEEGPGVLVPEAADIDQVEMTV</sequence>
<evidence type="ECO:0000256" key="6">
    <source>
        <dbReference type="ARBA" id="ARBA00023136"/>
    </source>
</evidence>
<feature type="transmembrane region" description="Helical" evidence="8">
    <location>
        <begin position="422"/>
        <end position="440"/>
    </location>
</feature>
<reference evidence="9 10" key="1">
    <citation type="submission" date="2019-02" db="EMBL/GenBank/DDBJ databases">
        <title>Deep-cultivation of Planctomycetes and their phenomic and genomic characterization uncovers novel biology.</title>
        <authorList>
            <person name="Wiegand S."/>
            <person name="Jogler M."/>
            <person name="Boedeker C."/>
            <person name="Pinto D."/>
            <person name="Vollmers J."/>
            <person name="Rivas-Marin E."/>
            <person name="Kohn T."/>
            <person name="Peeters S.H."/>
            <person name="Heuer A."/>
            <person name="Rast P."/>
            <person name="Oberbeckmann S."/>
            <person name="Bunk B."/>
            <person name="Jeske O."/>
            <person name="Meyerdierks A."/>
            <person name="Storesund J.E."/>
            <person name="Kallscheuer N."/>
            <person name="Luecker S."/>
            <person name="Lage O.M."/>
            <person name="Pohl T."/>
            <person name="Merkel B.J."/>
            <person name="Hornburger P."/>
            <person name="Mueller R.-W."/>
            <person name="Bruemmer F."/>
            <person name="Labrenz M."/>
            <person name="Spormann A.M."/>
            <person name="Op Den Camp H."/>
            <person name="Overmann J."/>
            <person name="Amann R."/>
            <person name="Jetten M.S.M."/>
            <person name="Mascher T."/>
            <person name="Medema M.H."/>
            <person name="Devos D.P."/>
            <person name="Kaster A.-K."/>
            <person name="Ovreas L."/>
            <person name="Rohde M."/>
            <person name="Galperin M.Y."/>
            <person name="Jogler C."/>
        </authorList>
    </citation>
    <scope>NUCLEOTIDE SEQUENCE [LARGE SCALE GENOMIC DNA]</scope>
    <source>
        <strain evidence="9 10">Pla111</strain>
    </source>
</reference>
<feature type="transmembrane region" description="Helical" evidence="8">
    <location>
        <begin position="198"/>
        <end position="219"/>
    </location>
</feature>
<feature type="transmembrane region" description="Helical" evidence="8">
    <location>
        <begin position="171"/>
        <end position="192"/>
    </location>
</feature>
<keyword evidence="5 8" id="KW-1133">Transmembrane helix</keyword>
<dbReference type="InterPro" id="IPR006043">
    <property type="entry name" value="NCS2"/>
</dbReference>
<dbReference type="PANTHER" id="PTHR11119">
    <property type="entry name" value="XANTHINE-URACIL / VITAMIN C PERMEASE FAMILY MEMBER"/>
    <property type="match status" value="1"/>
</dbReference>
<feature type="transmembrane region" description="Helical" evidence="8">
    <location>
        <begin position="142"/>
        <end position="164"/>
    </location>
</feature>
<gene>
    <name evidence="9" type="primary">uacT</name>
    <name evidence="9" type="ORF">Pla111_30180</name>
</gene>
<feature type="transmembrane region" description="Helical" evidence="8">
    <location>
        <begin position="274"/>
        <end position="296"/>
    </location>
</feature>
<comment type="similarity">
    <text evidence="2">Belongs to the nucleobase:cation symporter-2 (NCS2) (TC 2.A.40) family.</text>
</comment>
<dbReference type="Proteomes" id="UP000318995">
    <property type="component" value="Unassembled WGS sequence"/>
</dbReference>
<dbReference type="EMBL" id="SJPH01000008">
    <property type="protein sequence ID" value="TWT41641.1"/>
    <property type="molecule type" value="Genomic_DNA"/>
</dbReference>
<dbReference type="PROSITE" id="PS01116">
    <property type="entry name" value="XANTH_URACIL_PERMASE"/>
    <property type="match status" value="1"/>
</dbReference>
<keyword evidence="6 8" id="KW-0472">Membrane</keyword>
<dbReference type="NCBIfam" id="NF037981">
    <property type="entry name" value="NCS2_1"/>
    <property type="match status" value="1"/>
</dbReference>
<organism evidence="9 10">
    <name type="scientific">Botrimarina hoheduenensis</name>
    <dbReference type="NCBI Taxonomy" id="2528000"/>
    <lineage>
        <taxon>Bacteria</taxon>
        <taxon>Pseudomonadati</taxon>
        <taxon>Planctomycetota</taxon>
        <taxon>Planctomycetia</taxon>
        <taxon>Pirellulales</taxon>
        <taxon>Lacipirellulaceae</taxon>
        <taxon>Botrimarina</taxon>
    </lineage>
</organism>
<accession>A0A5C5VVK7</accession>
<dbReference type="AlphaFoldDB" id="A0A5C5VVK7"/>
<feature type="transmembrane region" description="Helical" evidence="8">
    <location>
        <begin position="394"/>
        <end position="413"/>
    </location>
</feature>
<evidence type="ECO:0000313" key="10">
    <source>
        <dbReference type="Proteomes" id="UP000318995"/>
    </source>
</evidence>
<dbReference type="GO" id="GO:0005886">
    <property type="term" value="C:plasma membrane"/>
    <property type="evidence" value="ECO:0007669"/>
    <property type="project" value="UniProtKB-ARBA"/>
</dbReference>
<feature type="transmembrane region" description="Helical" evidence="8">
    <location>
        <begin position="111"/>
        <end position="130"/>
    </location>
</feature>
<proteinExistence type="inferred from homology"/>
<evidence type="ECO:0000313" key="9">
    <source>
        <dbReference type="EMBL" id="TWT41641.1"/>
    </source>
</evidence>
<comment type="caution">
    <text evidence="9">The sequence shown here is derived from an EMBL/GenBank/DDBJ whole genome shotgun (WGS) entry which is preliminary data.</text>
</comment>
<feature type="transmembrane region" description="Helical" evidence="8">
    <location>
        <begin position="226"/>
        <end position="249"/>
    </location>
</feature>
<feature type="compositionally biased region" description="Basic and acidic residues" evidence="7">
    <location>
        <begin position="12"/>
        <end position="22"/>
    </location>
</feature>
<evidence type="ECO:0000256" key="4">
    <source>
        <dbReference type="ARBA" id="ARBA00022692"/>
    </source>
</evidence>
<dbReference type="InterPro" id="IPR006042">
    <property type="entry name" value="Xan_ur_permease"/>
</dbReference>
<feature type="transmembrane region" description="Helical" evidence="8">
    <location>
        <begin position="45"/>
        <end position="67"/>
    </location>
</feature>